<dbReference type="EMBL" id="AP019779">
    <property type="protein sequence ID" value="BBL62383.1"/>
    <property type="molecule type" value="Genomic_DNA"/>
</dbReference>
<dbReference type="Proteomes" id="UP000825015">
    <property type="component" value="Chromosome"/>
</dbReference>
<evidence type="ECO:0000313" key="1">
    <source>
        <dbReference type="EMBL" id="BBL62383.1"/>
    </source>
</evidence>
<protein>
    <submittedName>
        <fullName evidence="1">Uncharacterized protein</fullName>
    </submittedName>
</protein>
<organism evidence="1 2">
    <name type="scientific">Methanobrevibacter arboriphilus</name>
    <dbReference type="NCBI Taxonomy" id="39441"/>
    <lineage>
        <taxon>Archaea</taxon>
        <taxon>Methanobacteriati</taxon>
        <taxon>Methanobacteriota</taxon>
        <taxon>Methanomada group</taxon>
        <taxon>Methanobacteria</taxon>
        <taxon>Methanobacteriales</taxon>
        <taxon>Methanobacteriaceae</taxon>
        <taxon>Methanobrevibacter</taxon>
    </lineage>
</organism>
<proteinExistence type="predicted"/>
<name>A0ACA8R4D1_METAZ</name>
<evidence type="ECO:0000313" key="2">
    <source>
        <dbReference type="Proteomes" id="UP000825015"/>
    </source>
</evidence>
<gene>
    <name evidence="1" type="ORF">MarbSA_14230</name>
</gene>
<keyword evidence="2" id="KW-1185">Reference proteome</keyword>
<accession>A0ACA8R4D1</accession>
<sequence>MKLTGEQRKQIAIDVLKEIESHAKDFCDIESVIIHLDGYADWALKDIGVECDK</sequence>
<reference evidence="1" key="1">
    <citation type="submission" date="2019-06" db="EMBL/GenBank/DDBJ databases">
        <title>Complete genome sequence of Methanobrevibacter arboriphilus strain SA.</title>
        <authorList>
            <person name="Asakawa S."/>
        </authorList>
    </citation>
    <scope>NUCLEOTIDE SEQUENCE</scope>
    <source>
        <strain evidence="1">SA</strain>
    </source>
</reference>